<protein>
    <submittedName>
        <fullName evidence="1">Uncharacterized protein</fullName>
    </submittedName>
</protein>
<name>A0ACB9RKD4_9MYRT</name>
<proteinExistence type="predicted"/>
<reference evidence="2" key="1">
    <citation type="journal article" date="2023" name="Front. Plant Sci.">
        <title>Chromosomal-level genome assembly of Melastoma candidum provides insights into trichome evolution.</title>
        <authorList>
            <person name="Zhong Y."/>
            <person name="Wu W."/>
            <person name="Sun C."/>
            <person name="Zou P."/>
            <person name="Liu Y."/>
            <person name="Dai S."/>
            <person name="Zhou R."/>
        </authorList>
    </citation>
    <scope>NUCLEOTIDE SEQUENCE [LARGE SCALE GENOMIC DNA]</scope>
</reference>
<keyword evidence="2" id="KW-1185">Reference proteome</keyword>
<comment type="caution">
    <text evidence="1">The sequence shown here is derived from an EMBL/GenBank/DDBJ whole genome shotgun (WGS) entry which is preliminary data.</text>
</comment>
<dbReference type="Proteomes" id="UP001057402">
    <property type="component" value="Chromosome 4"/>
</dbReference>
<organism evidence="1 2">
    <name type="scientific">Melastoma candidum</name>
    <dbReference type="NCBI Taxonomy" id="119954"/>
    <lineage>
        <taxon>Eukaryota</taxon>
        <taxon>Viridiplantae</taxon>
        <taxon>Streptophyta</taxon>
        <taxon>Embryophyta</taxon>
        <taxon>Tracheophyta</taxon>
        <taxon>Spermatophyta</taxon>
        <taxon>Magnoliopsida</taxon>
        <taxon>eudicotyledons</taxon>
        <taxon>Gunneridae</taxon>
        <taxon>Pentapetalae</taxon>
        <taxon>rosids</taxon>
        <taxon>malvids</taxon>
        <taxon>Myrtales</taxon>
        <taxon>Melastomataceae</taxon>
        <taxon>Melastomatoideae</taxon>
        <taxon>Melastomateae</taxon>
        <taxon>Melastoma</taxon>
    </lineage>
</organism>
<evidence type="ECO:0000313" key="2">
    <source>
        <dbReference type="Proteomes" id="UP001057402"/>
    </source>
</evidence>
<accession>A0ACB9RKD4</accession>
<sequence>MDGARRPFDRSRELAPSAKKQRLGEDLGRGFPRGPAQGSYRNAEGGGREDDGSREAYQPQPLPPHQQHRELVEQYKAALGELTFNSKPIITNLTIIAGENLPAAKAIAFTICANILEVPIDQKLPSLYLLDSIVKNIGRDYIKYFAARLPEVFCTTYQQVDPAVHNSMRHLFGTWKGVFLPQTLQMIERELGFGNAGNGSVGASTSRPDSQSQRPAHSIHVNPKYLELQRIQQSSRATQLAQRNRVGDPIQDVNDDDVIYGDYKVGLNLSRTLDLGAGRTAGRSELRQGRLYVSADADGPSTTQRHGFPAKIGDSGYPVPKLADFDSHPQSTVTNRSGRGISDNWKNSEEEEYMWDTVDPRLRDHSVENPANARKGSWVQGDSEDMNFEGRIKPASKGGLRFSAETSNIRPSEDISARDSRVSSGVNPFRGIAAGSQMKPYVSGTSQTAGSQRFPVAGSLLQSQPTSLQSFDNLSEEEFPESDDLPEGITSGLSGRSSTLTSKKYNQDPPAKLRPQLPRPSPLSTAPAQPRKRPLSQQWLSGPKSLALKHKSPLPQVTDHENELKSRSKISLSLTEELPTAPKEIGRKIQISRSSGAIGPKQSKLAKFPASSDPSSGATMKPAFSSVPNIIDESTSDAVDNETKKSTSTNKSASSPVSSLLSTLVAKGLISAPKTKPSVPSSSEVPVESPKQRKDDTPSGLASTASPSSSTVGEAPASKSSFELPCSSSSEPPKSIIGFEFKPRVIRELNDAVINELLEELPHRCIICGSSFKRNGLLDKHLRWHAIKNPGQDTMLGSSRGWYASSDIWLAGEDLQLESECTASGERNEEEPVVGADESQCACILCGELFDDFYCLETNEWMFKGAVHLDIPLTNGVNESPTKGPVVHASCITDSTLESLGLATTVKLENDEVIQDD</sequence>
<gene>
    <name evidence="1" type="ORF">MLD38_016130</name>
</gene>
<dbReference type="EMBL" id="CM042883">
    <property type="protein sequence ID" value="KAI4378686.1"/>
    <property type="molecule type" value="Genomic_DNA"/>
</dbReference>
<evidence type="ECO:0000313" key="1">
    <source>
        <dbReference type="EMBL" id="KAI4378686.1"/>
    </source>
</evidence>